<evidence type="ECO:0000313" key="3">
    <source>
        <dbReference type="Proteomes" id="UP000606172"/>
    </source>
</evidence>
<name>A0A919RP85_9ACTN</name>
<protein>
    <submittedName>
        <fullName evidence="2">Uncharacterized protein</fullName>
    </submittedName>
</protein>
<dbReference type="RefSeq" id="WP_204032986.1">
    <property type="nucleotide sequence ID" value="NZ_BOOW01000058.1"/>
</dbReference>
<accession>A0A919RP85</accession>
<evidence type="ECO:0000256" key="1">
    <source>
        <dbReference type="SAM" id="MobiDB-lite"/>
    </source>
</evidence>
<feature type="region of interest" description="Disordered" evidence="1">
    <location>
        <begin position="1"/>
        <end position="57"/>
    </location>
</feature>
<evidence type="ECO:0000313" key="2">
    <source>
        <dbReference type="EMBL" id="GII97333.1"/>
    </source>
</evidence>
<comment type="caution">
    <text evidence="2">The sequence shown here is derived from an EMBL/GenBank/DDBJ whole genome shotgun (WGS) entry which is preliminary data.</text>
</comment>
<dbReference type="Proteomes" id="UP000606172">
    <property type="component" value="Unassembled WGS sequence"/>
</dbReference>
<feature type="compositionally biased region" description="Low complexity" evidence="1">
    <location>
        <begin position="28"/>
        <end position="49"/>
    </location>
</feature>
<keyword evidence="3" id="KW-1185">Reference proteome</keyword>
<sequence>MRVTIHINIGDASDAEDADVTVSGPLTSASAGTAADAGSGPAGSASAEAVTDAGGPPASLLEEIRRAEAAVGGS</sequence>
<organism evidence="2 3">
    <name type="scientific">Sinosporangium siamense</name>
    <dbReference type="NCBI Taxonomy" id="1367973"/>
    <lineage>
        <taxon>Bacteria</taxon>
        <taxon>Bacillati</taxon>
        <taxon>Actinomycetota</taxon>
        <taxon>Actinomycetes</taxon>
        <taxon>Streptosporangiales</taxon>
        <taxon>Streptosporangiaceae</taxon>
        <taxon>Sinosporangium</taxon>
    </lineage>
</organism>
<gene>
    <name evidence="2" type="ORF">Ssi02_75640</name>
</gene>
<dbReference type="EMBL" id="BOOW01000058">
    <property type="protein sequence ID" value="GII97333.1"/>
    <property type="molecule type" value="Genomic_DNA"/>
</dbReference>
<dbReference type="AlphaFoldDB" id="A0A919RP85"/>
<reference evidence="2" key="1">
    <citation type="submission" date="2021-01" db="EMBL/GenBank/DDBJ databases">
        <title>Whole genome shotgun sequence of Sinosporangium siamense NBRC 109515.</title>
        <authorList>
            <person name="Komaki H."/>
            <person name="Tamura T."/>
        </authorList>
    </citation>
    <scope>NUCLEOTIDE SEQUENCE</scope>
    <source>
        <strain evidence="2">NBRC 109515</strain>
    </source>
</reference>
<proteinExistence type="predicted"/>